<dbReference type="Pfam" id="PF13920">
    <property type="entry name" value="zf-C3HC4_3"/>
    <property type="match status" value="1"/>
</dbReference>
<keyword evidence="8" id="KW-1185">Reference proteome</keyword>
<keyword evidence="2 4" id="KW-0863">Zinc-finger</keyword>
<dbReference type="PANTHER" id="PTHR42647:SF12">
    <property type="entry name" value="BOI-RELATED E3 UBIQUITIN-PROTEIN LIGASE 2-RELATED"/>
    <property type="match status" value="1"/>
</dbReference>
<accession>A0AAN7GKV3</accession>
<dbReference type="GO" id="GO:0008270">
    <property type="term" value="F:zinc ion binding"/>
    <property type="evidence" value="ECO:0007669"/>
    <property type="project" value="UniProtKB-KW"/>
</dbReference>
<gene>
    <name evidence="7" type="ORF">SAY87_012398</name>
</gene>
<feature type="region of interest" description="Disordered" evidence="5">
    <location>
        <begin position="106"/>
        <end position="132"/>
    </location>
</feature>
<comment type="caution">
    <text evidence="7">The sequence shown here is derived from an EMBL/GenBank/DDBJ whole genome shotgun (WGS) entry which is preliminary data.</text>
</comment>
<protein>
    <recommendedName>
        <fullName evidence="6">RING-type domain-containing protein</fullName>
    </recommendedName>
</protein>
<evidence type="ECO:0000256" key="3">
    <source>
        <dbReference type="ARBA" id="ARBA00022833"/>
    </source>
</evidence>
<dbReference type="PROSITE" id="PS50089">
    <property type="entry name" value="ZF_RING_2"/>
    <property type="match status" value="1"/>
</dbReference>
<dbReference type="InterPro" id="IPR001841">
    <property type="entry name" value="Znf_RING"/>
</dbReference>
<evidence type="ECO:0000256" key="5">
    <source>
        <dbReference type="SAM" id="MobiDB-lite"/>
    </source>
</evidence>
<dbReference type="GO" id="GO:0004842">
    <property type="term" value="F:ubiquitin-protein transferase activity"/>
    <property type="evidence" value="ECO:0007669"/>
    <property type="project" value="TreeGrafter"/>
</dbReference>
<evidence type="ECO:0000259" key="6">
    <source>
        <dbReference type="PROSITE" id="PS50089"/>
    </source>
</evidence>
<keyword evidence="3" id="KW-0862">Zinc</keyword>
<dbReference type="GO" id="GO:0043067">
    <property type="term" value="P:regulation of programmed cell death"/>
    <property type="evidence" value="ECO:0007669"/>
    <property type="project" value="TreeGrafter"/>
</dbReference>
<feature type="region of interest" description="Disordered" evidence="5">
    <location>
        <begin position="272"/>
        <end position="297"/>
    </location>
</feature>
<keyword evidence="1" id="KW-0479">Metal-binding</keyword>
<reference evidence="7 8" key="1">
    <citation type="journal article" date="2023" name="Hortic Res">
        <title>Pangenome of water caltrop reveals structural variations and asymmetric subgenome divergence after allopolyploidization.</title>
        <authorList>
            <person name="Zhang X."/>
            <person name="Chen Y."/>
            <person name="Wang L."/>
            <person name="Yuan Y."/>
            <person name="Fang M."/>
            <person name="Shi L."/>
            <person name="Lu R."/>
            <person name="Comes H.P."/>
            <person name="Ma Y."/>
            <person name="Chen Y."/>
            <person name="Huang G."/>
            <person name="Zhou Y."/>
            <person name="Zheng Z."/>
            <person name="Qiu Y."/>
        </authorList>
    </citation>
    <scope>NUCLEOTIDE SEQUENCE [LARGE SCALE GENOMIC DNA]</scope>
    <source>
        <tissue evidence="7">Roots</tissue>
    </source>
</reference>
<evidence type="ECO:0000313" key="7">
    <source>
        <dbReference type="EMBL" id="KAK4746086.1"/>
    </source>
</evidence>
<evidence type="ECO:0000313" key="8">
    <source>
        <dbReference type="Proteomes" id="UP001345219"/>
    </source>
</evidence>
<dbReference type="InterPro" id="IPR013083">
    <property type="entry name" value="Znf_RING/FYVE/PHD"/>
</dbReference>
<feature type="domain" description="RING-type" evidence="6">
    <location>
        <begin position="320"/>
        <end position="355"/>
    </location>
</feature>
<sequence length="368" mass="40058">MKAWAKGLPDACRGAAGGQRGSLLPCIYGHEGEAEAEAGGEAEAGRAEQMLPPSKGETMGTIEGNVAGTATPYNLQIGYGLPLSGTTTVDTMVRLPMYGFPALDSLPPKTPLKSDSDLSYNVPPPSRKRSRDFSAQILPCTVPRRHVSCSSSFSFLGEDMSFQIEQQQWDVDRVIALHMEKVRLEIEEEVKIQTRRIMEAVEERLGKRLRSKEEDLEKVVKMNWALEERVKSLCVENQMWRDLAQNNEATANALRTNLEQVLADLKGDGSGRLNDGTIDDNSNPLADDAESCCDSSGGPGDDGGAFPCVEPMSSGDRRLCRSCWKEEAQVLLLPCRHLCLCAVCGSSLHTCPVCKSAKTASVHVNVSR</sequence>
<dbReference type="Proteomes" id="UP001345219">
    <property type="component" value="Chromosome 10"/>
</dbReference>
<proteinExistence type="predicted"/>
<evidence type="ECO:0000256" key="4">
    <source>
        <dbReference type="PROSITE-ProRule" id="PRU00175"/>
    </source>
</evidence>
<dbReference type="AlphaFoldDB" id="A0AAN7GKV3"/>
<dbReference type="PANTHER" id="PTHR42647">
    <property type="entry name" value="SBP (S-RIBONUCLEASE BINDING PROTEIN) FAMILY PROTEIN"/>
    <property type="match status" value="1"/>
</dbReference>
<dbReference type="Gene3D" id="3.30.40.10">
    <property type="entry name" value="Zinc/RING finger domain, C3HC4 (zinc finger)"/>
    <property type="match status" value="1"/>
</dbReference>
<evidence type="ECO:0000256" key="2">
    <source>
        <dbReference type="ARBA" id="ARBA00022771"/>
    </source>
</evidence>
<name>A0AAN7GKV3_9MYRT</name>
<dbReference type="EMBL" id="JAXIOK010000021">
    <property type="protein sequence ID" value="KAK4746086.1"/>
    <property type="molecule type" value="Genomic_DNA"/>
</dbReference>
<organism evidence="7 8">
    <name type="scientific">Trapa incisa</name>
    <dbReference type="NCBI Taxonomy" id="236973"/>
    <lineage>
        <taxon>Eukaryota</taxon>
        <taxon>Viridiplantae</taxon>
        <taxon>Streptophyta</taxon>
        <taxon>Embryophyta</taxon>
        <taxon>Tracheophyta</taxon>
        <taxon>Spermatophyta</taxon>
        <taxon>Magnoliopsida</taxon>
        <taxon>eudicotyledons</taxon>
        <taxon>Gunneridae</taxon>
        <taxon>Pentapetalae</taxon>
        <taxon>rosids</taxon>
        <taxon>malvids</taxon>
        <taxon>Myrtales</taxon>
        <taxon>Lythraceae</taxon>
        <taxon>Trapa</taxon>
    </lineage>
</organism>
<evidence type="ECO:0000256" key="1">
    <source>
        <dbReference type="ARBA" id="ARBA00022723"/>
    </source>
</evidence>
<dbReference type="CDD" id="cd16649">
    <property type="entry name" value="mRING-HC-C3HC5_CGRF1-like"/>
    <property type="match status" value="1"/>
</dbReference>